<dbReference type="AlphaFoldDB" id="A0A843UQ83"/>
<comment type="similarity">
    <text evidence="2 9">Belongs to the glycosyl hydrolase 28 family.</text>
</comment>
<dbReference type="GO" id="GO:0005975">
    <property type="term" value="P:carbohydrate metabolic process"/>
    <property type="evidence" value="ECO:0007669"/>
    <property type="project" value="InterPro"/>
</dbReference>
<protein>
    <recommendedName>
        <fullName evidence="12">Polygalacturonase</fullName>
    </recommendedName>
</protein>
<reference evidence="10" key="1">
    <citation type="submission" date="2017-07" db="EMBL/GenBank/DDBJ databases">
        <title>Taro Niue Genome Assembly and Annotation.</title>
        <authorList>
            <person name="Atibalentja N."/>
            <person name="Keating K."/>
            <person name="Fields C.J."/>
        </authorList>
    </citation>
    <scope>NUCLEOTIDE SEQUENCE</scope>
    <source>
        <strain evidence="10">Niue_2</strain>
        <tissue evidence="10">Leaf</tissue>
    </source>
</reference>
<dbReference type="Proteomes" id="UP000652761">
    <property type="component" value="Unassembled WGS sequence"/>
</dbReference>
<dbReference type="PANTHER" id="PTHR31375">
    <property type="match status" value="1"/>
</dbReference>
<evidence type="ECO:0000313" key="10">
    <source>
        <dbReference type="EMBL" id="MQL83073.1"/>
    </source>
</evidence>
<sequence length="327" mass="35451">MDTHPSPLFFVPSPGTFLLASHVSFSGPCRPKKILVQVAGNVVAPRGVWTHNLTTAWITFKYVRGLSIYGSGKFDGQGFDWWTCRTRHLMAVQFCDGFRLSWVTFANSPAKHVTVFASQWVVIYGITVTAPWDSPNTDGILIAQSKHVQLMASSFAAGDDCVAIGTGSYDVNVSKITCGPGHGISIGSLGMGGTRAEVENVRVTDCHISHTMFGARIKTWSGGSGFARGILFEHITFRAVQYPIFIDQYYCGSAIGCPNKTSNVEVRNVQFVGLVGTSTSDRPIRLECSKNVPCRNILLDHVVIASTVQGKPASSSCYNAQGYSRDP</sequence>
<keyword evidence="3" id="KW-0134">Cell wall</keyword>
<evidence type="ECO:0000256" key="6">
    <source>
        <dbReference type="ARBA" id="ARBA00023295"/>
    </source>
</evidence>
<dbReference type="PROSITE" id="PS00502">
    <property type="entry name" value="POLYGALACTURONASE"/>
    <property type="match status" value="1"/>
</dbReference>
<dbReference type="InterPro" id="IPR011050">
    <property type="entry name" value="Pectin_lyase_fold/virulence"/>
</dbReference>
<organism evidence="10 11">
    <name type="scientific">Colocasia esculenta</name>
    <name type="common">Wild taro</name>
    <name type="synonym">Arum esculentum</name>
    <dbReference type="NCBI Taxonomy" id="4460"/>
    <lineage>
        <taxon>Eukaryota</taxon>
        <taxon>Viridiplantae</taxon>
        <taxon>Streptophyta</taxon>
        <taxon>Embryophyta</taxon>
        <taxon>Tracheophyta</taxon>
        <taxon>Spermatophyta</taxon>
        <taxon>Magnoliopsida</taxon>
        <taxon>Liliopsida</taxon>
        <taxon>Araceae</taxon>
        <taxon>Aroideae</taxon>
        <taxon>Colocasieae</taxon>
        <taxon>Colocasia</taxon>
    </lineage>
</organism>
<proteinExistence type="inferred from homology"/>
<evidence type="ECO:0000256" key="9">
    <source>
        <dbReference type="RuleBase" id="RU361169"/>
    </source>
</evidence>
<evidence type="ECO:0000256" key="8">
    <source>
        <dbReference type="PROSITE-ProRule" id="PRU10052"/>
    </source>
</evidence>
<keyword evidence="11" id="KW-1185">Reference proteome</keyword>
<evidence type="ECO:0000256" key="1">
    <source>
        <dbReference type="ARBA" id="ARBA00004191"/>
    </source>
</evidence>
<keyword evidence="6 9" id="KW-0326">Glycosidase</keyword>
<feature type="non-terminal residue" evidence="10">
    <location>
        <position position="327"/>
    </location>
</feature>
<accession>A0A843UQ83</accession>
<keyword evidence="4" id="KW-0964">Secreted</keyword>
<evidence type="ECO:0000256" key="7">
    <source>
        <dbReference type="ARBA" id="ARBA00023316"/>
    </source>
</evidence>
<evidence type="ECO:0008006" key="12">
    <source>
        <dbReference type="Google" id="ProtNLM"/>
    </source>
</evidence>
<evidence type="ECO:0000256" key="2">
    <source>
        <dbReference type="ARBA" id="ARBA00008834"/>
    </source>
</evidence>
<dbReference type="InterPro" id="IPR012334">
    <property type="entry name" value="Pectin_lyas_fold"/>
</dbReference>
<comment type="subcellular location">
    <subcellularLocation>
        <location evidence="1">Secreted</location>
        <location evidence="1">Cell wall</location>
    </subcellularLocation>
</comment>
<comment type="caution">
    <text evidence="10">The sequence shown here is derived from an EMBL/GenBank/DDBJ whole genome shotgun (WGS) entry which is preliminary data.</text>
</comment>
<evidence type="ECO:0000256" key="5">
    <source>
        <dbReference type="ARBA" id="ARBA00022801"/>
    </source>
</evidence>
<dbReference type="SUPFAM" id="SSF51126">
    <property type="entry name" value="Pectin lyase-like"/>
    <property type="match status" value="1"/>
</dbReference>
<dbReference type="EMBL" id="NMUH01000672">
    <property type="protein sequence ID" value="MQL83073.1"/>
    <property type="molecule type" value="Genomic_DNA"/>
</dbReference>
<name>A0A843UQ83_COLES</name>
<evidence type="ECO:0000313" key="11">
    <source>
        <dbReference type="Proteomes" id="UP000652761"/>
    </source>
</evidence>
<gene>
    <name evidence="10" type="ORF">Taro_015557</name>
</gene>
<evidence type="ECO:0000256" key="4">
    <source>
        <dbReference type="ARBA" id="ARBA00022525"/>
    </source>
</evidence>
<keyword evidence="7" id="KW-0961">Cell wall biogenesis/degradation</keyword>
<dbReference type="OrthoDB" id="187139at2759"/>
<keyword evidence="5 9" id="KW-0378">Hydrolase</keyword>
<dbReference type="InterPro" id="IPR000743">
    <property type="entry name" value="Glyco_hydro_28"/>
</dbReference>
<dbReference type="Pfam" id="PF00295">
    <property type="entry name" value="Glyco_hydro_28"/>
    <property type="match status" value="1"/>
</dbReference>
<dbReference type="GO" id="GO:0071555">
    <property type="term" value="P:cell wall organization"/>
    <property type="evidence" value="ECO:0007669"/>
    <property type="project" value="UniProtKB-KW"/>
</dbReference>
<feature type="active site" evidence="8">
    <location>
        <position position="182"/>
    </location>
</feature>
<evidence type="ECO:0000256" key="3">
    <source>
        <dbReference type="ARBA" id="ARBA00022512"/>
    </source>
</evidence>
<dbReference type="Gene3D" id="2.160.20.10">
    <property type="entry name" value="Single-stranded right-handed beta-helix, Pectin lyase-like"/>
    <property type="match status" value="1"/>
</dbReference>
<dbReference type="GO" id="GO:0004650">
    <property type="term" value="F:polygalacturonase activity"/>
    <property type="evidence" value="ECO:0007669"/>
    <property type="project" value="InterPro"/>
</dbReference>